<keyword evidence="3" id="KW-1185">Reference proteome</keyword>
<dbReference type="InterPro" id="IPR018713">
    <property type="entry name" value="MPAB/Lcp_cat_dom"/>
</dbReference>
<feature type="domain" description="ER-bound oxygenase mpaB/mpaB'/Rubber oxygenase catalytic" evidence="1">
    <location>
        <begin position="137"/>
        <end position="351"/>
    </location>
</feature>
<accession>A0A4U1J8B3</accession>
<evidence type="ECO:0000313" key="2">
    <source>
        <dbReference type="EMBL" id="TKD03827.1"/>
    </source>
</evidence>
<dbReference type="Proteomes" id="UP000309215">
    <property type="component" value="Unassembled WGS sequence"/>
</dbReference>
<evidence type="ECO:0000259" key="1">
    <source>
        <dbReference type="Pfam" id="PF09995"/>
    </source>
</evidence>
<dbReference type="InterPro" id="IPR037473">
    <property type="entry name" value="Lcp-like"/>
</dbReference>
<comment type="caution">
    <text evidence="2">The sequence shown here is derived from an EMBL/GenBank/DDBJ whole genome shotgun (WGS) entry which is preliminary data.</text>
</comment>
<protein>
    <submittedName>
        <fullName evidence="2">DUF2236 domain-containing protein</fullName>
    </submittedName>
</protein>
<dbReference type="OrthoDB" id="6072815at2"/>
<dbReference type="RefSeq" id="WP_136931561.1">
    <property type="nucleotide sequence ID" value="NZ_SSMQ01000027.1"/>
</dbReference>
<proteinExistence type="predicted"/>
<sequence>MSTDSPRLHPDIPEGAAVPRVPTWYVDRTAARERFGEAVDSFGPFLMRGDPPADELVAVLNELRPAQANRMLQQALDEGITSVRRPPRAFVQFFRQIDEIPLWLDWDKLDRGGRAVLRTGPLGAVVLACYSLPLSYASPDGSKPLTASGRLVQRASRRLTETARFLVETCRPGGLRRGAEGFKITIRVRLMHAQVRRLLLQRKSWPYERWGIPVNQAYMAGTNVLFSSVLIEGLSKLGYEVPQAERDDIVQLWRYGGLLSGVDSTICAATEAEGLRLIRLIHAVMDPPDDDSRALVKALMEAPLELAKSPAQKAVAQRLVDLLYGLSRHLVGEDLANTLAYPRTSWRHVAPVLRGMNMMMNSFQRRVPESRDALYRFGLEAWERVIENGLAGIPAAFDFRKATVGDQGGPTHAP</sequence>
<evidence type="ECO:0000313" key="3">
    <source>
        <dbReference type="Proteomes" id="UP000309215"/>
    </source>
</evidence>
<organism evidence="2 3">
    <name type="scientific">Polyangium fumosum</name>
    <dbReference type="NCBI Taxonomy" id="889272"/>
    <lineage>
        <taxon>Bacteria</taxon>
        <taxon>Pseudomonadati</taxon>
        <taxon>Myxococcota</taxon>
        <taxon>Polyangia</taxon>
        <taxon>Polyangiales</taxon>
        <taxon>Polyangiaceae</taxon>
        <taxon>Polyangium</taxon>
    </lineage>
</organism>
<dbReference type="Pfam" id="PF09995">
    <property type="entry name" value="MPAB_Lcp_cat"/>
    <property type="match status" value="1"/>
</dbReference>
<dbReference type="PANTHER" id="PTHR37539">
    <property type="entry name" value="SECRETED PROTEIN-RELATED"/>
    <property type="match status" value="1"/>
</dbReference>
<reference evidence="2 3" key="1">
    <citation type="submission" date="2019-04" db="EMBL/GenBank/DDBJ databases">
        <authorList>
            <person name="Li Y."/>
            <person name="Wang J."/>
        </authorList>
    </citation>
    <scope>NUCLEOTIDE SEQUENCE [LARGE SCALE GENOMIC DNA]</scope>
    <source>
        <strain evidence="2 3">DSM 14668</strain>
    </source>
</reference>
<dbReference type="AlphaFoldDB" id="A0A4U1J8B3"/>
<name>A0A4U1J8B3_9BACT</name>
<gene>
    <name evidence="2" type="ORF">E8A74_24910</name>
</gene>
<dbReference type="EMBL" id="SSMQ01000027">
    <property type="protein sequence ID" value="TKD03827.1"/>
    <property type="molecule type" value="Genomic_DNA"/>
</dbReference>
<dbReference type="GO" id="GO:0016491">
    <property type="term" value="F:oxidoreductase activity"/>
    <property type="evidence" value="ECO:0007669"/>
    <property type="project" value="InterPro"/>
</dbReference>
<dbReference type="PANTHER" id="PTHR37539:SF1">
    <property type="entry name" value="ER-BOUND OXYGENASE MPAB_MPAB'_RUBBER OXYGENASE CATALYTIC DOMAIN-CONTAINING PROTEIN"/>
    <property type="match status" value="1"/>
</dbReference>